<dbReference type="GO" id="GO:0000976">
    <property type="term" value="F:transcription cis-regulatory region binding"/>
    <property type="evidence" value="ECO:0007669"/>
    <property type="project" value="TreeGrafter"/>
</dbReference>
<dbReference type="SUPFAM" id="SSF46785">
    <property type="entry name" value="Winged helix' DNA-binding domain"/>
    <property type="match status" value="1"/>
</dbReference>
<dbReference type="InterPro" id="IPR036390">
    <property type="entry name" value="WH_DNA-bd_sf"/>
</dbReference>
<sequence length="145" mass="16402">MVDFEWYRSFITIYKHNSVLEAAKTRIMTQPAMSQHLASLEAEVGEALFKRTTRKMIPTERGKELYSQLAPLIEALEETTMSFKSASLPTLNVIRLGAAHELFREKILPQLHKYKSCTVSYFGTRSPASVRSLACCGVPPFISRC</sequence>
<dbReference type="InterPro" id="IPR036388">
    <property type="entry name" value="WH-like_DNA-bd_sf"/>
</dbReference>
<dbReference type="AlphaFoldDB" id="A0A4R5KKE8"/>
<organism evidence="6 7">
    <name type="scientific">Paenibacillus piri</name>
    <dbReference type="NCBI Taxonomy" id="2547395"/>
    <lineage>
        <taxon>Bacteria</taxon>
        <taxon>Bacillati</taxon>
        <taxon>Bacillota</taxon>
        <taxon>Bacilli</taxon>
        <taxon>Bacillales</taxon>
        <taxon>Paenibacillaceae</taxon>
        <taxon>Paenibacillus</taxon>
    </lineage>
</organism>
<dbReference type="PRINTS" id="PR00039">
    <property type="entry name" value="HTHLYSR"/>
</dbReference>
<dbReference type="EMBL" id="SMRT01000009">
    <property type="protein sequence ID" value="TDF95936.1"/>
    <property type="molecule type" value="Genomic_DNA"/>
</dbReference>
<evidence type="ECO:0000256" key="4">
    <source>
        <dbReference type="ARBA" id="ARBA00023163"/>
    </source>
</evidence>
<comment type="similarity">
    <text evidence="1">Belongs to the LysR transcriptional regulatory family.</text>
</comment>
<dbReference type="OrthoDB" id="9778774at2"/>
<dbReference type="Proteomes" id="UP000295636">
    <property type="component" value="Unassembled WGS sequence"/>
</dbReference>
<dbReference type="Pfam" id="PF00126">
    <property type="entry name" value="HTH_1"/>
    <property type="match status" value="1"/>
</dbReference>
<proteinExistence type="inferred from homology"/>
<dbReference type="InterPro" id="IPR000847">
    <property type="entry name" value="LysR_HTH_N"/>
</dbReference>
<keyword evidence="3" id="KW-0238">DNA-binding</keyword>
<dbReference type="PANTHER" id="PTHR30126">
    <property type="entry name" value="HTH-TYPE TRANSCRIPTIONAL REGULATOR"/>
    <property type="match status" value="1"/>
</dbReference>
<comment type="caution">
    <text evidence="6">The sequence shown here is derived from an EMBL/GenBank/DDBJ whole genome shotgun (WGS) entry which is preliminary data.</text>
</comment>
<feature type="domain" description="HTH lysR-type" evidence="5">
    <location>
        <begin position="2"/>
        <end position="59"/>
    </location>
</feature>
<evidence type="ECO:0000256" key="2">
    <source>
        <dbReference type="ARBA" id="ARBA00023015"/>
    </source>
</evidence>
<evidence type="ECO:0000313" key="7">
    <source>
        <dbReference type="Proteomes" id="UP000295636"/>
    </source>
</evidence>
<dbReference type="GO" id="GO:0003700">
    <property type="term" value="F:DNA-binding transcription factor activity"/>
    <property type="evidence" value="ECO:0007669"/>
    <property type="project" value="InterPro"/>
</dbReference>
<evidence type="ECO:0000259" key="5">
    <source>
        <dbReference type="PROSITE" id="PS50931"/>
    </source>
</evidence>
<keyword evidence="7" id="KW-1185">Reference proteome</keyword>
<dbReference type="PROSITE" id="PS50931">
    <property type="entry name" value="HTH_LYSR"/>
    <property type="match status" value="1"/>
</dbReference>
<protein>
    <submittedName>
        <fullName evidence="6">LysR family transcriptional regulator</fullName>
    </submittedName>
</protein>
<name>A0A4R5KKE8_9BACL</name>
<dbReference type="Gene3D" id="1.10.10.10">
    <property type="entry name" value="Winged helix-like DNA-binding domain superfamily/Winged helix DNA-binding domain"/>
    <property type="match status" value="1"/>
</dbReference>
<keyword evidence="4" id="KW-0804">Transcription</keyword>
<evidence type="ECO:0000256" key="3">
    <source>
        <dbReference type="ARBA" id="ARBA00023125"/>
    </source>
</evidence>
<dbReference type="RefSeq" id="WP_133231202.1">
    <property type="nucleotide sequence ID" value="NZ_SMRT01000009.1"/>
</dbReference>
<gene>
    <name evidence="6" type="ORF">E1757_19650</name>
</gene>
<reference evidence="6 7" key="1">
    <citation type="submission" date="2019-03" db="EMBL/GenBank/DDBJ databases">
        <title>This is whole genome sequence of Paenibacillus sp MS74 strain.</title>
        <authorList>
            <person name="Trinh H.N."/>
        </authorList>
    </citation>
    <scope>NUCLEOTIDE SEQUENCE [LARGE SCALE GENOMIC DNA]</scope>
    <source>
        <strain evidence="6 7">MS74</strain>
    </source>
</reference>
<accession>A0A4R5KKE8</accession>
<evidence type="ECO:0000313" key="6">
    <source>
        <dbReference type="EMBL" id="TDF95936.1"/>
    </source>
</evidence>
<keyword evidence="2" id="KW-0805">Transcription regulation</keyword>
<evidence type="ECO:0000256" key="1">
    <source>
        <dbReference type="ARBA" id="ARBA00009437"/>
    </source>
</evidence>
<dbReference type="PANTHER" id="PTHR30126:SF40">
    <property type="entry name" value="HTH-TYPE TRANSCRIPTIONAL REGULATOR GLTR"/>
    <property type="match status" value="1"/>
</dbReference>